<gene>
    <name evidence="5" type="ORF">ACFO60_24930</name>
</gene>
<keyword evidence="6" id="KW-1185">Reference proteome</keyword>
<dbReference type="Pfam" id="PF12833">
    <property type="entry name" value="HTH_18"/>
    <property type="match status" value="1"/>
</dbReference>
<dbReference type="InterPro" id="IPR050204">
    <property type="entry name" value="AraC_XylS_family_regulators"/>
</dbReference>
<evidence type="ECO:0000256" key="2">
    <source>
        <dbReference type="ARBA" id="ARBA00023125"/>
    </source>
</evidence>
<evidence type="ECO:0000256" key="3">
    <source>
        <dbReference type="ARBA" id="ARBA00023163"/>
    </source>
</evidence>
<keyword evidence="1" id="KW-0805">Transcription regulation</keyword>
<dbReference type="PANTHER" id="PTHR46796:SF6">
    <property type="entry name" value="ARAC SUBFAMILY"/>
    <property type="match status" value="1"/>
</dbReference>
<keyword evidence="2" id="KW-0238">DNA-binding</keyword>
<evidence type="ECO:0000259" key="4">
    <source>
        <dbReference type="PROSITE" id="PS01124"/>
    </source>
</evidence>
<dbReference type="SUPFAM" id="SSF46689">
    <property type="entry name" value="Homeodomain-like"/>
    <property type="match status" value="1"/>
</dbReference>
<accession>A0ABV9CL95</accession>
<dbReference type="InterPro" id="IPR009057">
    <property type="entry name" value="Homeodomain-like_sf"/>
</dbReference>
<dbReference type="SMART" id="SM00342">
    <property type="entry name" value="HTH_ARAC"/>
    <property type="match status" value="1"/>
</dbReference>
<evidence type="ECO:0000256" key="1">
    <source>
        <dbReference type="ARBA" id="ARBA00023015"/>
    </source>
</evidence>
<comment type="caution">
    <text evidence="5">The sequence shown here is derived from an EMBL/GenBank/DDBJ whole genome shotgun (WGS) entry which is preliminary data.</text>
</comment>
<dbReference type="Proteomes" id="UP001596004">
    <property type="component" value="Unassembled WGS sequence"/>
</dbReference>
<sequence>MTRWSEWGRPQMAIKEFRTEDLAPEDRFPSWFEMASQTHVSSWIRSDSEADFQASVRVLDCAGVQISVLTHPMVRAERTAKLVRDCDPEVYLIQLMVRGCGGLSQHGRDAVFGANHFVVLDSSQPYKGWRSADDGVNEAVVVQVSRTALGLRSTTVERLAAVPFSAEEGIAAVLAGHLIELVKHAGDYTRADTVALGAVTVDLIAAACAHQLDATDRLSPEARQRALLARIHRFIHERLGDPALTPDLIAAAHQVSTRHLYKLFQGEGMTVAAWIRHCRLERCRHDLADPALRSRPIQSIATRWGFSDGAHFSKVFRAAYGMSPNDYRHRTSTATL</sequence>
<dbReference type="InterPro" id="IPR018060">
    <property type="entry name" value="HTH_AraC"/>
</dbReference>
<dbReference type="PROSITE" id="PS01124">
    <property type="entry name" value="HTH_ARAC_FAMILY_2"/>
    <property type="match status" value="1"/>
</dbReference>
<keyword evidence="3" id="KW-0804">Transcription</keyword>
<dbReference type="InterPro" id="IPR020449">
    <property type="entry name" value="Tscrpt_reg_AraC-type_HTH"/>
</dbReference>
<dbReference type="RefSeq" id="WP_380844207.1">
    <property type="nucleotide sequence ID" value="NZ_JBHSFP010000019.1"/>
</dbReference>
<evidence type="ECO:0000313" key="6">
    <source>
        <dbReference type="Proteomes" id="UP001596004"/>
    </source>
</evidence>
<feature type="domain" description="HTH araC/xylS-type" evidence="4">
    <location>
        <begin position="229"/>
        <end position="330"/>
    </location>
</feature>
<protein>
    <submittedName>
        <fullName evidence="5">Helix-turn-helix domain-containing protein</fullName>
    </submittedName>
</protein>
<reference evidence="6" key="1">
    <citation type="journal article" date="2019" name="Int. J. Syst. Evol. Microbiol.">
        <title>The Global Catalogue of Microorganisms (GCM) 10K type strain sequencing project: providing services to taxonomists for standard genome sequencing and annotation.</title>
        <authorList>
            <consortium name="The Broad Institute Genomics Platform"/>
            <consortium name="The Broad Institute Genome Sequencing Center for Infectious Disease"/>
            <person name="Wu L."/>
            <person name="Ma J."/>
        </authorList>
    </citation>
    <scope>NUCLEOTIDE SEQUENCE [LARGE SCALE GENOMIC DNA]</scope>
    <source>
        <strain evidence="6">CGMCC 4.7132</strain>
    </source>
</reference>
<dbReference type="PRINTS" id="PR00032">
    <property type="entry name" value="HTHARAC"/>
</dbReference>
<dbReference type="EMBL" id="JBHSFP010000019">
    <property type="protein sequence ID" value="MFC4534020.1"/>
    <property type="molecule type" value="Genomic_DNA"/>
</dbReference>
<dbReference type="InterPro" id="IPR035418">
    <property type="entry name" value="AraC-bd_2"/>
</dbReference>
<evidence type="ECO:0000313" key="5">
    <source>
        <dbReference type="EMBL" id="MFC4534020.1"/>
    </source>
</evidence>
<proteinExistence type="predicted"/>
<dbReference type="PANTHER" id="PTHR46796">
    <property type="entry name" value="HTH-TYPE TRANSCRIPTIONAL ACTIVATOR RHAS-RELATED"/>
    <property type="match status" value="1"/>
</dbReference>
<dbReference type="Pfam" id="PF14525">
    <property type="entry name" value="AraC_binding_2"/>
    <property type="match status" value="1"/>
</dbReference>
<name>A0ABV9CL95_9ACTN</name>
<dbReference type="Gene3D" id="1.10.10.60">
    <property type="entry name" value="Homeodomain-like"/>
    <property type="match status" value="1"/>
</dbReference>
<organism evidence="5 6">
    <name type="scientific">Sphaerisporangium dianthi</name>
    <dbReference type="NCBI Taxonomy" id="1436120"/>
    <lineage>
        <taxon>Bacteria</taxon>
        <taxon>Bacillati</taxon>
        <taxon>Actinomycetota</taxon>
        <taxon>Actinomycetes</taxon>
        <taxon>Streptosporangiales</taxon>
        <taxon>Streptosporangiaceae</taxon>
        <taxon>Sphaerisporangium</taxon>
    </lineage>
</organism>